<sequence length="74" mass="8527">MEAIRQKVKIPKNREILIKVPQHIPENGTAEVIILMNKETKQSKLDKLKDAMQDSHFLNDLNEISEDFKAIDIA</sequence>
<gene>
    <name evidence="1" type="ORF">dnm_050160</name>
</gene>
<reference evidence="1" key="1">
    <citation type="journal article" date="2021" name="Microb. Physiol.">
        <title>Proteogenomic Insights into the Physiology of Marine, Sulfate-Reducing, Filamentous Desulfonema limicola and Desulfonema magnum.</title>
        <authorList>
            <person name="Schnaars V."/>
            <person name="Wohlbrand L."/>
            <person name="Scheve S."/>
            <person name="Hinrichs C."/>
            <person name="Reinhardt R."/>
            <person name="Rabus R."/>
        </authorList>
    </citation>
    <scope>NUCLEOTIDE SEQUENCE</scope>
    <source>
        <strain evidence="1">4be13</strain>
    </source>
</reference>
<dbReference type="EMBL" id="CP061800">
    <property type="protein sequence ID" value="QTA88971.1"/>
    <property type="molecule type" value="Genomic_DNA"/>
</dbReference>
<protein>
    <submittedName>
        <fullName evidence="1">Uncharacterized protein</fullName>
    </submittedName>
</protein>
<proteinExistence type="predicted"/>
<keyword evidence="2" id="KW-1185">Reference proteome</keyword>
<dbReference type="RefSeq" id="WP_207683499.1">
    <property type="nucleotide sequence ID" value="NZ_CP061800.1"/>
</dbReference>
<name>A0A975BNZ1_9BACT</name>
<dbReference type="AlphaFoldDB" id="A0A975BNZ1"/>
<dbReference type="Proteomes" id="UP000663722">
    <property type="component" value="Chromosome"/>
</dbReference>
<evidence type="ECO:0000313" key="1">
    <source>
        <dbReference type="EMBL" id="QTA88971.1"/>
    </source>
</evidence>
<accession>A0A975BNZ1</accession>
<dbReference type="KEGG" id="dmm:dnm_050160"/>
<evidence type="ECO:0000313" key="2">
    <source>
        <dbReference type="Proteomes" id="UP000663722"/>
    </source>
</evidence>
<organism evidence="1 2">
    <name type="scientific">Desulfonema magnum</name>
    <dbReference type="NCBI Taxonomy" id="45655"/>
    <lineage>
        <taxon>Bacteria</taxon>
        <taxon>Pseudomonadati</taxon>
        <taxon>Thermodesulfobacteriota</taxon>
        <taxon>Desulfobacteria</taxon>
        <taxon>Desulfobacterales</taxon>
        <taxon>Desulfococcaceae</taxon>
        <taxon>Desulfonema</taxon>
    </lineage>
</organism>